<proteinExistence type="predicted"/>
<keyword evidence="1" id="KW-0812">Transmembrane</keyword>
<accession>A0ABQ6V5D1</accession>
<keyword evidence="1" id="KW-1133">Transmembrane helix</keyword>
<sequence>MNARQLRLVRAAAVSSVATLIAAVSHTLGGGSAPAPLLILAVTTLLTPLSALLVGARRSRGRVALAVLIAQGAFHVVFQVLGSPSGSGAASALGHSHHVDLSLLGPASAATAPGALMLLAHAVAAVLTTLLVWHGEGLLRAVARWVEALLLQAVAFASSDHPRPRPLRSLPLLSIDAAVAAAVSRRGPPPLARD</sequence>
<dbReference type="EMBL" id="WAAO01000002">
    <property type="protein sequence ID" value="KAB1864381.1"/>
    <property type="molecule type" value="Genomic_DNA"/>
</dbReference>
<dbReference type="RefSeq" id="WP_151459350.1">
    <property type="nucleotide sequence ID" value="NZ_CBDRDJ010000001.1"/>
</dbReference>
<keyword evidence="1" id="KW-0472">Membrane</keyword>
<name>A0ABQ6V5D1_9MICO</name>
<comment type="caution">
    <text evidence="2">The sequence shown here is derived from an EMBL/GenBank/DDBJ whole genome shotgun (WGS) entry which is preliminary data.</text>
</comment>
<dbReference type="GeneID" id="77476727"/>
<feature type="transmembrane region" description="Helical" evidence="1">
    <location>
        <begin position="63"/>
        <end position="81"/>
    </location>
</feature>
<protein>
    <recommendedName>
        <fullName evidence="4">MFS transporter</fullName>
    </recommendedName>
</protein>
<evidence type="ECO:0000256" key="1">
    <source>
        <dbReference type="SAM" id="Phobius"/>
    </source>
</evidence>
<dbReference type="Proteomes" id="UP000478836">
    <property type="component" value="Unassembled WGS sequence"/>
</dbReference>
<reference evidence="3" key="1">
    <citation type="submission" date="2019-09" db="EMBL/GenBank/DDBJ databases">
        <title>Whole genome sequencing of Microbacterium maritypicum.</title>
        <authorList>
            <person name="Lenchi N."/>
        </authorList>
    </citation>
    <scope>NUCLEOTIDE SEQUENCE [LARGE SCALE GENOMIC DNA]</scope>
    <source>
        <strain evidence="3">G1</strain>
    </source>
</reference>
<evidence type="ECO:0000313" key="2">
    <source>
        <dbReference type="EMBL" id="KAB1864381.1"/>
    </source>
</evidence>
<feature type="transmembrane region" description="Helical" evidence="1">
    <location>
        <begin position="37"/>
        <end position="56"/>
    </location>
</feature>
<evidence type="ECO:0008006" key="4">
    <source>
        <dbReference type="Google" id="ProtNLM"/>
    </source>
</evidence>
<feature type="transmembrane region" description="Helical" evidence="1">
    <location>
        <begin position="110"/>
        <end position="133"/>
    </location>
</feature>
<organism evidence="2 3">
    <name type="scientific">Microbacterium algeriense</name>
    <dbReference type="NCBI Taxonomy" id="2615184"/>
    <lineage>
        <taxon>Bacteria</taxon>
        <taxon>Bacillati</taxon>
        <taxon>Actinomycetota</taxon>
        <taxon>Actinomycetes</taxon>
        <taxon>Micrococcales</taxon>
        <taxon>Microbacteriaceae</taxon>
        <taxon>Microbacterium</taxon>
    </lineage>
</organism>
<evidence type="ECO:0000313" key="3">
    <source>
        <dbReference type="Proteomes" id="UP000478836"/>
    </source>
</evidence>
<gene>
    <name evidence="2" type="ORF">F6A08_09710</name>
</gene>
<keyword evidence="3" id="KW-1185">Reference proteome</keyword>